<comment type="similarity">
    <text evidence="8">Belongs to the REI1 family.</text>
</comment>
<dbReference type="InterPro" id="IPR036236">
    <property type="entry name" value="Znf_C2H2_sf"/>
</dbReference>
<keyword evidence="5" id="KW-0677">Repeat</keyword>
<keyword evidence="2" id="KW-0963">Cytoplasm</keyword>
<dbReference type="STRING" id="34508.A0A4U5M6Q2"/>
<dbReference type="GO" id="GO:0005737">
    <property type="term" value="C:cytoplasm"/>
    <property type="evidence" value="ECO:0007669"/>
    <property type="project" value="UniProtKB-SubCell"/>
</dbReference>
<dbReference type="GO" id="GO:0008270">
    <property type="term" value="F:zinc ion binding"/>
    <property type="evidence" value="ECO:0007669"/>
    <property type="project" value="UniProtKB-KW"/>
</dbReference>
<dbReference type="Pfam" id="PF12756">
    <property type="entry name" value="zf-C2H2_2"/>
    <property type="match status" value="1"/>
</dbReference>
<dbReference type="SUPFAM" id="SSF57667">
    <property type="entry name" value="beta-beta-alpha zinc fingers"/>
    <property type="match status" value="2"/>
</dbReference>
<keyword evidence="6" id="KW-0863">Zinc-finger</keyword>
<protein>
    <recommendedName>
        <fullName evidence="10">C2H2-type domain-containing protein</fullName>
    </recommendedName>
</protein>
<dbReference type="Gene3D" id="3.30.160.60">
    <property type="entry name" value="Classic Zinc Finger"/>
    <property type="match status" value="1"/>
</dbReference>
<dbReference type="OrthoDB" id="19329at2759"/>
<reference evidence="11 12" key="2">
    <citation type="journal article" date="2019" name="G3 (Bethesda)">
        <title>Hybrid Assembly of the Genome of the Entomopathogenic Nematode Steinernema carpocapsae Identifies the X-Chromosome.</title>
        <authorList>
            <person name="Serra L."/>
            <person name="Macchietto M."/>
            <person name="Macias-Munoz A."/>
            <person name="McGill C.J."/>
            <person name="Rodriguez I.M."/>
            <person name="Rodriguez B."/>
            <person name="Murad R."/>
            <person name="Mortazavi A."/>
        </authorList>
    </citation>
    <scope>NUCLEOTIDE SEQUENCE [LARGE SCALE GENOMIC DNA]</scope>
    <source>
        <strain evidence="11 12">ALL</strain>
    </source>
</reference>
<evidence type="ECO:0000256" key="7">
    <source>
        <dbReference type="ARBA" id="ARBA00022833"/>
    </source>
</evidence>
<dbReference type="PANTHER" id="PTHR13182">
    <property type="entry name" value="ZINC FINGER PROTEIN 622"/>
    <property type="match status" value="1"/>
</dbReference>
<keyword evidence="7" id="KW-0862">Zinc</keyword>
<evidence type="ECO:0000313" key="11">
    <source>
        <dbReference type="EMBL" id="TKR64559.1"/>
    </source>
</evidence>
<evidence type="ECO:0000256" key="2">
    <source>
        <dbReference type="ARBA" id="ARBA00022490"/>
    </source>
</evidence>
<dbReference type="AlphaFoldDB" id="A0A4U5M6Q2"/>
<keyword evidence="12" id="KW-1185">Reference proteome</keyword>
<dbReference type="Proteomes" id="UP000298663">
    <property type="component" value="Unassembled WGS sequence"/>
</dbReference>
<dbReference type="InterPro" id="IPR013087">
    <property type="entry name" value="Znf_C2H2_type"/>
</dbReference>
<evidence type="ECO:0000259" key="10">
    <source>
        <dbReference type="PROSITE" id="PS00028"/>
    </source>
</evidence>
<comment type="caution">
    <text evidence="11">The sequence shown here is derived from an EMBL/GenBank/DDBJ whole genome shotgun (WGS) entry which is preliminary data.</text>
</comment>
<feature type="compositionally biased region" description="Acidic residues" evidence="9">
    <location>
        <begin position="171"/>
        <end position="185"/>
    </location>
</feature>
<feature type="domain" description="C2H2-type" evidence="10">
    <location>
        <begin position="83"/>
        <end position="105"/>
    </location>
</feature>
<dbReference type="GO" id="GO:0042273">
    <property type="term" value="P:ribosomal large subunit biogenesis"/>
    <property type="evidence" value="ECO:0007669"/>
    <property type="project" value="TreeGrafter"/>
</dbReference>
<sequence>MADTQVRALDPSTGMTCLACSVVFANFDIQRQHYKTEWHRYNLKRKVAGLPPISDHQFHEKVLNFRNEAEKQITEEQNSASMCRACAKVFKSRNAYDNHLNSKRHKENEAKFVETNGEEASMRQELGRKQPTASLPNVAAVGSKLMSKAEEIAHDDEYEEDDLSSSGWVTDDGEEGGEEEDDFYDESQGIPVDTCLFCPQTSESMEKNLVHMSFSHGFFIPEAEYVSDSEGLLKYLGMKVGCGRMCLWCGEKSKTYKTAKDCQRHMLDKQHTRMCHEGEQILEYLDFYDFSPLYSTTDGDGDELMEEPEEVIDDGFSLTLPSGARIGHRSLFRYYRQNLREKPIDSEQRRRGRTALDGAMGQYKALGWTGTTGAVALQRAKDMKFVQKVIAKQRMKLGMKKLFKTRGRSDQT</sequence>
<evidence type="ECO:0000256" key="6">
    <source>
        <dbReference type="ARBA" id="ARBA00022771"/>
    </source>
</evidence>
<dbReference type="InterPro" id="IPR040025">
    <property type="entry name" value="Znf622/Rei1/Reh1"/>
</dbReference>
<keyword evidence="4" id="KW-0479">Metal-binding</keyword>
<feature type="region of interest" description="Disordered" evidence="9">
    <location>
        <begin position="155"/>
        <end position="185"/>
    </location>
</feature>
<gene>
    <name evidence="11" type="ORF">L596_025069</name>
</gene>
<evidence type="ECO:0000256" key="3">
    <source>
        <dbReference type="ARBA" id="ARBA00022517"/>
    </source>
</evidence>
<proteinExistence type="inferred from homology"/>
<comment type="subcellular location">
    <subcellularLocation>
        <location evidence="1">Cytoplasm</location>
    </subcellularLocation>
</comment>
<accession>A0A4U5M6Q2</accession>
<dbReference type="InterPro" id="IPR022755">
    <property type="entry name" value="Znf_C2H2_jaz"/>
</dbReference>
<organism evidence="11 12">
    <name type="scientific">Steinernema carpocapsae</name>
    <name type="common">Entomopathogenic nematode</name>
    <dbReference type="NCBI Taxonomy" id="34508"/>
    <lineage>
        <taxon>Eukaryota</taxon>
        <taxon>Metazoa</taxon>
        <taxon>Ecdysozoa</taxon>
        <taxon>Nematoda</taxon>
        <taxon>Chromadorea</taxon>
        <taxon>Rhabditida</taxon>
        <taxon>Tylenchina</taxon>
        <taxon>Panagrolaimomorpha</taxon>
        <taxon>Strongyloidoidea</taxon>
        <taxon>Steinernematidae</taxon>
        <taxon>Steinernema</taxon>
    </lineage>
</organism>
<dbReference type="EMBL" id="AZBU02000009">
    <property type="protein sequence ID" value="TKR64559.1"/>
    <property type="molecule type" value="Genomic_DNA"/>
</dbReference>
<dbReference type="InterPro" id="IPR041661">
    <property type="entry name" value="ZN622/Rei1/Reh1_Znf-C2H2"/>
</dbReference>
<dbReference type="PROSITE" id="PS00028">
    <property type="entry name" value="ZINC_FINGER_C2H2_1"/>
    <property type="match status" value="1"/>
</dbReference>
<evidence type="ECO:0000256" key="4">
    <source>
        <dbReference type="ARBA" id="ARBA00022723"/>
    </source>
</evidence>
<evidence type="ECO:0000313" key="12">
    <source>
        <dbReference type="Proteomes" id="UP000298663"/>
    </source>
</evidence>
<dbReference type="GO" id="GO:0003676">
    <property type="term" value="F:nucleic acid binding"/>
    <property type="evidence" value="ECO:0007669"/>
    <property type="project" value="InterPro"/>
</dbReference>
<dbReference type="SMART" id="SM00451">
    <property type="entry name" value="ZnF_U1"/>
    <property type="match status" value="2"/>
</dbReference>
<keyword evidence="3" id="KW-0690">Ribosome biogenesis</keyword>
<evidence type="ECO:0000256" key="9">
    <source>
        <dbReference type="SAM" id="MobiDB-lite"/>
    </source>
</evidence>
<evidence type="ECO:0000256" key="8">
    <source>
        <dbReference type="ARBA" id="ARBA00034126"/>
    </source>
</evidence>
<reference evidence="11 12" key="1">
    <citation type="journal article" date="2015" name="Genome Biol.">
        <title>Comparative genomics of Steinernema reveals deeply conserved gene regulatory networks.</title>
        <authorList>
            <person name="Dillman A.R."/>
            <person name="Macchietto M."/>
            <person name="Porter C.F."/>
            <person name="Rogers A."/>
            <person name="Williams B."/>
            <person name="Antoshechkin I."/>
            <person name="Lee M.M."/>
            <person name="Goodwin Z."/>
            <person name="Lu X."/>
            <person name="Lewis E.E."/>
            <person name="Goodrich-Blair H."/>
            <person name="Stock S.P."/>
            <person name="Adams B.J."/>
            <person name="Sternberg P.W."/>
            <person name="Mortazavi A."/>
        </authorList>
    </citation>
    <scope>NUCLEOTIDE SEQUENCE [LARGE SCALE GENOMIC DNA]</scope>
    <source>
        <strain evidence="11 12">ALL</strain>
    </source>
</reference>
<dbReference type="PANTHER" id="PTHR13182:SF8">
    <property type="entry name" value="CYTOPLASMIC 60S SUBUNIT BIOGENESIS FACTOR ZNF622"/>
    <property type="match status" value="1"/>
</dbReference>
<dbReference type="GO" id="GO:0030687">
    <property type="term" value="C:preribosome, large subunit precursor"/>
    <property type="evidence" value="ECO:0007669"/>
    <property type="project" value="TreeGrafter"/>
</dbReference>
<dbReference type="SMART" id="SM00355">
    <property type="entry name" value="ZnF_C2H2"/>
    <property type="match status" value="3"/>
</dbReference>
<dbReference type="Pfam" id="PF12171">
    <property type="entry name" value="zf-C2H2_jaz"/>
    <property type="match status" value="1"/>
</dbReference>
<evidence type="ECO:0000256" key="1">
    <source>
        <dbReference type="ARBA" id="ARBA00004496"/>
    </source>
</evidence>
<evidence type="ECO:0000256" key="5">
    <source>
        <dbReference type="ARBA" id="ARBA00022737"/>
    </source>
</evidence>
<dbReference type="InterPro" id="IPR003604">
    <property type="entry name" value="Matrin/U1-like-C_Znf_C2H2"/>
</dbReference>
<name>A0A4U5M6Q2_STECR</name>